<organism evidence="1 2">
    <name type="scientific">Trichonephila clavipes</name>
    <name type="common">Golden silk orbweaver</name>
    <name type="synonym">Nephila clavipes</name>
    <dbReference type="NCBI Taxonomy" id="2585209"/>
    <lineage>
        <taxon>Eukaryota</taxon>
        <taxon>Metazoa</taxon>
        <taxon>Ecdysozoa</taxon>
        <taxon>Arthropoda</taxon>
        <taxon>Chelicerata</taxon>
        <taxon>Arachnida</taxon>
        <taxon>Araneae</taxon>
        <taxon>Araneomorphae</taxon>
        <taxon>Entelegynae</taxon>
        <taxon>Araneoidea</taxon>
        <taxon>Nephilidae</taxon>
        <taxon>Trichonephila</taxon>
    </lineage>
</organism>
<accession>A0A8X7BB44</accession>
<dbReference type="EMBL" id="BMAU01021369">
    <property type="protein sequence ID" value="GFY24257.1"/>
    <property type="molecule type" value="Genomic_DNA"/>
</dbReference>
<dbReference type="Proteomes" id="UP000887159">
    <property type="component" value="Unassembled WGS sequence"/>
</dbReference>
<reference evidence="1" key="1">
    <citation type="submission" date="2020-08" db="EMBL/GenBank/DDBJ databases">
        <title>Multicomponent nature underlies the extraordinary mechanical properties of spider dragline silk.</title>
        <authorList>
            <person name="Kono N."/>
            <person name="Nakamura H."/>
            <person name="Mori M."/>
            <person name="Yoshida Y."/>
            <person name="Ohtoshi R."/>
            <person name="Malay A.D."/>
            <person name="Moran D.A.P."/>
            <person name="Tomita M."/>
            <person name="Numata K."/>
            <person name="Arakawa K."/>
        </authorList>
    </citation>
    <scope>NUCLEOTIDE SEQUENCE</scope>
</reference>
<sequence length="120" mass="14005">MSALIVARRIESIRNLRPHSMKHCGINIPIDAVIRLFNSSVLRIGDLQTMFFKYQYKKKYKGVLSRDLGGYGIGFSLSIHHQRSFFIISILQCDDVPFTLCMCCKFKFDKPCYNLRLFLF</sequence>
<name>A0A8X7BB44_TRICX</name>
<evidence type="ECO:0000313" key="1">
    <source>
        <dbReference type="EMBL" id="GFY24257.1"/>
    </source>
</evidence>
<dbReference type="AlphaFoldDB" id="A0A8X7BB44"/>
<comment type="caution">
    <text evidence="1">The sequence shown here is derived from an EMBL/GenBank/DDBJ whole genome shotgun (WGS) entry which is preliminary data.</text>
</comment>
<proteinExistence type="predicted"/>
<gene>
    <name evidence="1" type="ORF">TNCV_1013061</name>
</gene>
<protein>
    <submittedName>
        <fullName evidence="1">Uncharacterized protein</fullName>
    </submittedName>
</protein>
<keyword evidence="2" id="KW-1185">Reference proteome</keyword>
<evidence type="ECO:0000313" key="2">
    <source>
        <dbReference type="Proteomes" id="UP000887159"/>
    </source>
</evidence>